<dbReference type="HOGENOM" id="CLU_1600873_0_0_11"/>
<name>I4BGQ0_MYCCN</name>
<dbReference type="eggNOG" id="ENOG5032965">
    <property type="taxonomic scope" value="Bacteria"/>
</dbReference>
<dbReference type="PATRIC" id="fig|710421.3.peg.1667"/>
<gene>
    <name evidence="2" type="ordered locus">Mycch_1664</name>
</gene>
<feature type="signal peptide" evidence="1">
    <location>
        <begin position="1"/>
        <end position="29"/>
    </location>
</feature>
<reference evidence="2 3" key="1">
    <citation type="submission" date="2012-06" db="EMBL/GenBank/DDBJ databases">
        <title>Complete sequence of chromosome of Mycobacterium chubuense NBB4.</title>
        <authorList>
            <consortium name="US DOE Joint Genome Institute"/>
            <person name="Lucas S."/>
            <person name="Han J."/>
            <person name="Lapidus A."/>
            <person name="Cheng J.-F."/>
            <person name="Goodwin L."/>
            <person name="Pitluck S."/>
            <person name="Peters L."/>
            <person name="Mikhailova N."/>
            <person name="Teshima H."/>
            <person name="Detter J.C."/>
            <person name="Han C."/>
            <person name="Tapia R."/>
            <person name="Land M."/>
            <person name="Hauser L."/>
            <person name="Kyrpides N."/>
            <person name="Ivanova N."/>
            <person name="Pagani I."/>
            <person name="Mattes T."/>
            <person name="Holmes A."/>
            <person name="Rutledge P."/>
            <person name="Paulsen I."/>
            <person name="Coleman N."/>
            <person name="Woyke T."/>
        </authorList>
    </citation>
    <scope>NUCLEOTIDE SEQUENCE [LARGE SCALE GENOMIC DNA]</scope>
    <source>
        <strain evidence="2 3">NBB4</strain>
    </source>
</reference>
<dbReference type="KEGG" id="mcb:Mycch_1664"/>
<proteinExistence type="predicted"/>
<dbReference type="Proteomes" id="UP000006057">
    <property type="component" value="Chromosome"/>
</dbReference>
<dbReference type="RefSeq" id="WP_014814938.1">
    <property type="nucleotide sequence ID" value="NC_018027.1"/>
</dbReference>
<protein>
    <recommendedName>
        <fullName evidence="4">Secreted protein</fullName>
    </recommendedName>
</protein>
<dbReference type="EMBL" id="CP003053">
    <property type="protein sequence ID" value="AFM16457.1"/>
    <property type="molecule type" value="Genomic_DNA"/>
</dbReference>
<evidence type="ECO:0000313" key="3">
    <source>
        <dbReference type="Proteomes" id="UP000006057"/>
    </source>
</evidence>
<evidence type="ECO:0000256" key="1">
    <source>
        <dbReference type="SAM" id="SignalP"/>
    </source>
</evidence>
<sequence precursor="true">MSRASLSRLVGLCAPSLAIALSLCPAAFADIASWNGEYAITFIVGPKSGTSQAAGQSEVQYTDTYGFRSNCTGGTCTATIVSGPAPRNSTVPQPIQFTWDGSSWNQVSDFQWDCMMPDGTIQWNPAHAEVRYTPQPDGSLSGTMHTDIASGACQGTVEMNMTAVRV</sequence>
<accession>I4BGQ0</accession>
<evidence type="ECO:0000313" key="2">
    <source>
        <dbReference type="EMBL" id="AFM16457.1"/>
    </source>
</evidence>
<feature type="chain" id="PRO_5003687041" description="Secreted protein" evidence="1">
    <location>
        <begin position="30"/>
        <end position="166"/>
    </location>
</feature>
<dbReference type="OrthoDB" id="4459650at2"/>
<dbReference type="AlphaFoldDB" id="I4BGQ0"/>
<evidence type="ECO:0008006" key="4">
    <source>
        <dbReference type="Google" id="ProtNLM"/>
    </source>
</evidence>
<organism evidence="2 3">
    <name type="scientific">Mycolicibacterium chubuense (strain NBB4)</name>
    <name type="common">Mycobacterium chubuense</name>
    <dbReference type="NCBI Taxonomy" id="710421"/>
    <lineage>
        <taxon>Bacteria</taxon>
        <taxon>Bacillati</taxon>
        <taxon>Actinomycetota</taxon>
        <taxon>Actinomycetes</taxon>
        <taxon>Mycobacteriales</taxon>
        <taxon>Mycobacteriaceae</taxon>
        <taxon>Mycolicibacterium</taxon>
    </lineage>
</organism>
<keyword evidence="1" id="KW-0732">Signal</keyword>
<keyword evidence="3" id="KW-1185">Reference proteome</keyword>